<dbReference type="SUPFAM" id="SSF53756">
    <property type="entry name" value="UDP-Glycosyltransferase/glycogen phosphorylase"/>
    <property type="match status" value="1"/>
</dbReference>
<name>A0A0F5IPY5_9BACT</name>
<dbReference type="PATRIC" id="fig|1203610.3.peg.5297"/>
<reference evidence="1 2" key="1">
    <citation type="submission" date="2013-04" db="EMBL/GenBank/DDBJ databases">
        <title>The Genome Sequence of Parabacteroides gordonii DSM 23371.</title>
        <authorList>
            <consortium name="The Broad Institute Genomics Platform"/>
            <person name="Earl A."/>
            <person name="Ward D."/>
            <person name="Feldgarden M."/>
            <person name="Gevers D."/>
            <person name="Martens E."/>
            <person name="Sakamoto M."/>
            <person name="Benno Y."/>
            <person name="Suzuki N."/>
            <person name="Matsunaga N."/>
            <person name="Koshihara K."/>
            <person name="Seki M."/>
            <person name="Komiya H."/>
            <person name="Walker B."/>
            <person name="Young S."/>
            <person name="Zeng Q."/>
            <person name="Gargeya S."/>
            <person name="Fitzgerald M."/>
            <person name="Haas B."/>
            <person name="Abouelleil A."/>
            <person name="Allen A.W."/>
            <person name="Alvarado L."/>
            <person name="Arachchi H.M."/>
            <person name="Berlin A.M."/>
            <person name="Chapman S.B."/>
            <person name="Gainer-Dewar J."/>
            <person name="Goldberg J."/>
            <person name="Griggs A."/>
            <person name="Gujja S."/>
            <person name="Hansen M."/>
            <person name="Howarth C."/>
            <person name="Imamovic A."/>
            <person name="Ireland A."/>
            <person name="Larimer J."/>
            <person name="McCowan C."/>
            <person name="Murphy C."/>
            <person name="Pearson M."/>
            <person name="Poon T.W."/>
            <person name="Priest M."/>
            <person name="Roberts A."/>
            <person name="Saif S."/>
            <person name="Shea T."/>
            <person name="Sisk P."/>
            <person name="Sykes S."/>
            <person name="Wortman J."/>
            <person name="Nusbaum C."/>
            <person name="Birren B."/>
        </authorList>
    </citation>
    <scope>NUCLEOTIDE SEQUENCE [LARGE SCALE GENOMIC DNA]</scope>
    <source>
        <strain evidence="1 2">MS-1</strain>
    </source>
</reference>
<keyword evidence="2" id="KW-1185">Reference proteome</keyword>
<dbReference type="RefSeq" id="WP_028727969.1">
    <property type="nucleotide sequence ID" value="NZ_AUAE01000025.1"/>
</dbReference>
<evidence type="ECO:0008006" key="3">
    <source>
        <dbReference type="Google" id="ProtNLM"/>
    </source>
</evidence>
<dbReference type="Proteomes" id="UP000033035">
    <property type="component" value="Unassembled WGS sequence"/>
</dbReference>
<organism evidence="1 2">
    <name type="scientific">Parabacteroides gordonii MS-1 = DSM 23371</name>
    <dbReference type="NCBI Taxonomy" id="1203610"/>
    <lineage>
        <taxon>Bacteria</taxon>
        <taxon>Pseudomonadati</taxon>
        <taxon>Bacteroidota</taxon>
        <taxon>Bacteroidia</taxon>
        <taxon>Bacteroidales</taxon>
        <taxon>Tannerellaceae</taxon>
        <taxon>Parabacteroides</taxon>
    </lineage>
</organism>
<evidence type="ECO:0000313" key="2">
    <source>
        <dbReference type="Proteomes" id="UP000033035"/>
    </source>
</evidence>
<comment type="caution">
    <text evidence="1">The sequence shown here is derived from an EMBL/GenBank/DDBJ whole genome shotgun (WGS) entry which is preliminary data.</text>
</comment>
<accession>A0A0F5IPY5</accession>
<dbReference type="AlphaFoldDB" id="A0A0F5IPY5"/>
<protein>
    <recommendedName>
        <fullName evidence="3">Glycosyltransferase subfamily 4-like N-terminal domain-containing protein</fullName>
    </recommendedName>
</protein>
<proteinExistence type="predicted"/>
<evidence type="ECO:0000313" key="1">
    <source>
        <dbReference type="EMBL" id="KKB47538.1"/>
    </source>
</evidence>
<dbReference type="HOGENOM" id="CLU_707584_0_0_10"/>
<dbReference type="EMBL" id="AQHW01000029">
    <property type="protein sequence ID" value="KKB47538.1"/>
    <property type="molecule type" value="Genomic_DNA"/>
</dbReference>
<dbReference type="STRING" id="1203610.HMPREF1536_05182"/>
<sequence>MRKRVVIINKYGALHPSATGRPVRKLADYLWENGVDVIVLSIHAPYKGQVSQREEKLPYQTIELPDFYSGKNKWLRLIGNLIDGFRLVIYSMLLPQHQLKVVLTDPSLINAWAVLFRPFYRSKLVFWTMDLYPEAFASAGLVSCNHPAYRIISSFVYRHVPDFLIALGEQQYRYLCRQYKQSYIPHIVLPCGICPKEEAAEPLWRKANRDKIIFCYAGNIGEAHNDVFLLELIRQLDPEKHLILLRLYGAKAQQVLKEVSAFETVVLLDYIAPAEMQYVDICVASLLPAWNHVCVPSKVVSAICWGIPVLYNANKESEGACMFPEAIWLIPDFTELSDSILTFLNALSAKDILVRKEAAERYSQEFVGMEYTNQMNLLKMIK</sequence>
<gene>
    <name evidence="1" type="ORF">HMPREF1536_05182</name>
</gene>